<reference evidence="1" key="1">
    <citation type="submission" date="2021-05" db="EMBL/GenBank/DDBJ databases">
        <authorList>
            <person name="Scholz U."/>
            <person name="Mascher M."/>
            <person name="Fiebig A."/>
        </authorList>
    </citation>
    <scope>NUCLEOTIDE SEQUENCE [LARGE SCALE GENOMIC DNA]</scope>
</reference>
<sequence length="208" mass="22049">MGSRVSRSPAPASSTASSSGRRAATAKVVRLDGSLAQYPDPITAREALGDDGASSFLCSSDELRFDAPPRALADEEELQPGWLYFVLPMSMLRLALSGHDMAALAVRASSALAVASGVASPPRRKTVPGANGRHRNTARVAPVVAPDEDAELASYDRYGGARKAVQGSGEETASKTRKAAGYRSRSIRHRRRVVGVERLTAILEADEF</sequence>
<evidence type="ECO:0000313" key="2">
    <source>
        <dbReference type="Proteomes" id="UP001732700"/>
    </source>
</evidence>
<reference evidence="1" key="2">
    <citation type="submission" date="2025-09" db="UniProtKB">
        <authorList>
            <consortium name="EnsemblPlants"/>
        </authorList>
    </citation>
    <scope>IDENTIFICATION</scope>
</reference>
<evidence type="ECO:0000313" key="1">
    <source>
        <dbReference type="EnsemblPlants" id="AVESA.00010b.r2.5AG0851780.1.CDS.1"/>
    </source>
</evidence>
<dbReference type="Proteomes" id="UP001732700">
    <property type="component" value="Chromosome 5A"/>
</dbReference>
<keyword evidence="2" id="KW-1185">Reference proteome</keyword>
<accession>A0ACD5XXB3</accession>
<organism evidence="1 2">
    <name type="scientific">Avena sativa</name>
    <name type="common">Oat</name>
    <dbReference type="NCBI Taxonomy" id="4498"/>
    <lineage>
        <taxon>Eukaryota</taxon>
        <taxon>Viridiplantae</taxon>
        <taxon>Streptophyta</taxon>
        <taxon>Embryophyta</taxon>
        <taxon>Tracheophyta</taxon>
        <taxon>Spermatophyta</taxon>
        <taxon>Magnoliopsida</taxon>
        <taxon>Liliopsida</taxon>
        <taxon>Poales</taxon>
        <taxon>Poaceae</taxon>
        <taxon>BOP clade</taxon>
        <taxon>Pooideae</taxon>
        <taxon>Poodae</taxon>
        <taxon>Poeae</taxon>
        <taxon>Poeae Chloroplast Group 1 (Aveneae type)</taxon>
        <taxon>Aveninae</taxon>
        <taxon>Avena</taxon>
    </lineage>
</organism>
<proteinExistence type="predicted"/>
<dbReference type="EnsemblPlants" id="AVESA.00010b.r2.5AG0851780.1">
    <property type="protein sequence ID" value="AVESA.00010b.r2.5AG0851780.1.CDS.1"/>
    <property type="gene ID" value="AVESA.00010b.r2.5AG0851780"/>
</dbReference>
<name>A0ACD5XXB3_AVESA</name>
<protein>
    <submittedName>
        <fullName evidence="1">Uncharacterized protein</fullName>
    </submittedName>
</protein>